<evidence type="ECO:0000256" key="1">
    <source>
        <dbReference type="SAM" id="MobiDB-lite"/>
    </source>
</evidence>
<feature type="region of interest" description="Disordered" evidence="1">
    <location>
        <begin position="352"/>
        <end position="442"/>
    </location>
</feature>
<organism evidence="2 3">
    <name type="scientific">Podospora didyma</name>
    <dbReference type="NCBI Taxonomy" id="330526"/>
    <lineage>
        <taxon>Eukaryota</taxon>
        <taxon>Fungi</taxon>
        <taxon>Dikarya</taxon>
        <taxon>Ascomycota</taxon>
        <taxon>Pezizomycotina</taxon>
        <taxon>Sordariomycetes</taxon>
        <taxon>Sordariomycetidae</taxon>
        <taxon>Sordariales</taxon>
        <taxon>Podosporaceae</taxon>
        <taxon>Podospora</taxon>
    </lineage>
</organism>
<evidence type="ECO:0000313" key="2">
    <source>
        <dbReference type="EMBL" id="KAK3370675.1"/>
    </source>
</evidence>
<proteinExistence type="predicted"/>
<dbReference type="AlphaFoldDB" id="A0AAE0K6Q5"/>
<sequence>MSGSSYPHQRAEENHSSLKFSLPDLCTLIQNAMLNKTENYINPHNRCGLTLLLCCFKPLKASFDKIQLLQASLKQHLPAPDRDVQSTILSLLRQLKADFKALDRHGNSVIDLAFAALDFYLLGRLNSLQLQFSIFGSTWPPVIDMSSSWSVYKSMRPMISNQELGSQAGAAAWNDTTEHQLAHSLFKGNPVIPFSSVQAAVVKQDKVDYSCSALLRILLEKSPPGAPRNRFPPPRHLVARYFVEALSISVPADAENGNHPLKDLLKAGADPDTRLDDVCIRRSGGGGPTRIRMIEHYLVEDNVYTLDFEEEHRAFWTTQPWRVKRWDEPPPCGHVRPLNYYTDRYDVVVGEEEQNGESSGAGTSNDNSSGGDDDGSDENQRGGEDGEGSVNDNGGTSVDGGSNNADASNEHRDHSHDGSDEHHDDPDYLRDGSDDDEPDDGD</sequence>
<comment type="caution">
    <text evidence="2">The sequence shown here is derived from an EMBL/GenBank/DDBJ whole genome shotgun (WGS) entry which is preliminary data.</text>
</comment>
<evidence type="ECO:0000313" key="3">
    <source>
        <dbReference type="Proteomes" id="UP001285441"/>
    </source>
</evidence>
<feature type="compositionally biased region" description="Polar residues" evidence="1">
    <location>
        <begin position="390"/>
        <end position="407"/>
    </location>
</feature>
<feature type="compositionally biased region" description="Basic and acidic residues" evidence="1">
    <location>
        <begin position="408"/>
        <end position="432"/>
    </location>
</feature>
<dbReference type="Proteomes" id="UP001285441">
    <property type="component" value="Unassembled WGS sequence"/>
</dbReference>
<dbReference type="EMBL" id="JAULSW010000009">
    <property type="protein sequence ID" value="KAK3370675.1"/>
    <property type="molecule type" value="Genomic_DNA"/>
</dbReference>
<gene>
    <name evidence="2" type="ORF">B0H63DRAFT_454823</name>
</gene>
<keyword evidence="3" id="KW-1185">Reference proteome</keyword>
<reference evidence="2" key="1">
    <citation type="journal article" date="2023" name="Mol. Phylogenet. Evol.">
        <title>Genome-scale phylogeny and comparative genomics of the fungal order Sordariales.</title>
        <authorList>
            <person name="Hensen N."/>
            <person name="Bonometti L."/>
            <person name="Westerberg I."/>
            <person name="Brannstrom I.O."/>
            <person name="Guillou S."/>
            <person name="Cros-Aarteil S."/>
            <person name="Calhoun S."/>
            <person name="Haridas S."/>
            <person name="Kuo A."/>
            <person name="Mondo S."/>
            <person name="Pangilinan J."/>
            <person name="Riley R."/>
            <person name="LaButti K."/>
            <person name="Andreopoulos B."/>
            <person name="Lipzen A."/>
            <person name="Chen C."/>
            <person name="Yan M."/>
            <person name="Daum C."/>
            <person name="Ng V."/>
            <person name="Clum A."/>
            <person name="Steindorff A."/>
            <person name="Ohm R.A."/>
            <person name="Martin F."/>
            <person name="Silar P."/>
            <person name="Natvig D.O."/>
            <person name="Lalanne C."/>
            <person name="Gautier V."/>
            <person name="Ament-Velasquez S.L."/>
            <person name="Kruys A."/>
            <person name="Hutchinson M.I."/>
            <person name="Powell A.J."/>
            <person name="Barry K."/>
            <person name="Miller A.N."/>
            <person name="Grigoriev I.V."/>
            <person name="Debuchy R."/>
            <person name="Gladieux P."/>
            <person name="Hiltunen Thoren M."/>
            <person name="Johannesson H."/>
        </authorList>
    </citation>
    <scope>NUCLEOTIDE SEQUENCE</scope>
    <source>
        <strain evidence="2">CBS 232.78</strain>
    </source>
</reference>
<accession>A0AAE0K6Q5</accession>
<feature type="compositionally biased region" description="Low complexity" evidence="1">
    <location>
        <begin position="358"/>
        <end position="370"/>
    </location>
</feature>
<name>A0AAE0K6Q5_9PEZI</name>
<feature type="compositionally biased region" description="Acidic residues" evidence="1">
    <location>
        <begin position="433"/>
        <end position="442"/>
    </location>
</feature>
<reference evidence="2" key="2">
    <citation type="submission" date="2023-06" db="EMBL/GenBank/DDBJ databases">
        <authorList>
            <consortium name="Lawrence Berkeley National Laboratory"/>
            <person name="Haridas S."/>
            <person name="Hensen N."/>
            <person name="Bonometti L."/>
            <person name="Westerberg I."/>
            <person name="Brannstrom I.O."/>
            <person name="Guillou S."/>
            <person name="Cros-Aarteil S."/>
            <person name="Calhoun S."/>
            <person name="Kuo A."/>
            <person name="Mondo S."/>
            <person name="Pangilinan J."/>
            <person name="Riley R."/>
            <person name="LaButti K."/>
            <person name="Andreopoulos B."/>
            <person name="Lipzen A."/>
            <person name="Chen C."/>
            <person name="Yanf M."/>
            <person name="Daum C."/>
            <person name="Ng V."/>
            <person name="Clum A."/>
            <person name="Steindorff A."/>
            <person name="Ohm R."/>
            <person name="Martin F."/>
            <person name="Silar P."/>
            <person name="Natvig D."/>
            <person name="Lalanne C."/>
            <person name="Gautier V."/>
            <person name="Ament-velasquez S.L."/>
            <person name="Kruys A."/>
            <person name="Hutchinson M.I."/>
            <person name="Powell A.J."/>
            <person name="Barry K."/>
            <person name="Miller A.N."/>
            <person name="Grigoriev I.V."/>
            <person name="Debuchy R."/>
            <person name="Gladieux P."/>
            <person name="Thoren M.H."/>
            <person name="Johannesson H."/>
        </authorList>
    </citation>
    <scope>NUCLEOTIDE SEQUENCE</scope>
    <source>
        <strain evidence="2">CBS 232.78</strain>
    </source>
</reference>
<protein>
    <submittedName>
        <fullName evidence="2">Uncharacterized protein</fullName>
    </submittedName>
</protein>